<comment type="caution">
    <text evidence="1">The sequence shown here is derived from an EMBL/GenBank/DDBJ whole genome shotgun (WGS) entry which is preliminary data.</text>
</comment>
<organism evidence="1 2">
    <name type="scientific">Centaurea solstitialis</name>
    <name type="common">yellow star-thistle</name>
    <dbReference type="NCBI Taxonomy" id="347529"/>
    <lineage>
        <taxon>Eukaryota</taxon>
        <taxon>Viridiplantae</taxon>
        <taxon>Streptophyta</taxon>
        <taxon>Embryophyta</taxon>
        <taxon>Tracheophyta</taxon>
        <taxon>Spermatophyta</taxon>
        <taxon>Magnoliopsida</taxon>
        <taxon>eudicotyledons</taxon>
        <taxon>Gunneridae</taxon>
        <taxon>Pentapetalae</taxon>
        <taxon>asterids</taxon>
        <taxon>campanulids</taxon>
        <taxon>Asterales</taxon>
        <taxon>Asteraceae</taxon>
        <taxon>Carduoideae</taxon>
        <taxon>Cardueae</taxon>
        <taxon>Centaureinae</taxon>
        <taxon>Centaurea</taxon>
    </lineage>
</organism>
<accession>A0AA38SQ07</accession>
<dbReference type="EMBL" id="JARYMX010000005">
    <property type="protein sequence ID" value="KAJ9546734.1"/>
    <property type="molecule type" value="Genomic_DNA"/>
</dbReference>
<gene>
    <name evidence="1" type="ORF">OSB04_019277</name>
</gene>
<dbReference type="AlphaFoldDB" id="A0AA38SQ07"/>
<dbReference type="Proteomes" id="UP001172457">
    <property type="component" value="Chromosome 5"/>
</dbReference>
<proteinExistence type="predicted"/>
<evidence type="ECO:0000313" key="2">
    <source>
        <dbReference type="Proteomes" id="UP001172457"/>
    </source>
</evidence>
<reference evidence="1" key="1">
    <citation type="submission" date="2023-03" db="EMBL/GenBank/DDBJ databases">
        <title>Chromosome-scale reference genome and RAD-based genetic map of yellow starthistle (Centaurea solstitialis) reveal putative structural variation and QTLs associated with invader traits.</title>
        <authorList>
            <person name="Reatini B."/>
            <person name="Cang F.A."/>
            <person name="Jiang Q."/>
            <person name="Mckibben M.T.W."/>
            <person name="Barker M.S."/>
            <person name="Rieseberg L.H."/>
            <person name="Dlugosch K.M."/>
        </authorList>
    </citation>
    <scope>NUCLEOTIDE SEQUENCE</scope>
    <source>
        <strain evidence="1">CAN-66</strain>
        <tissue evidence="1">Leaf</tissue>
    </source>
</reference>
<name>A0AA38SQ07_9ASTR</name>
<sequence length="179" mass="20349">MNGFGGRGTEKYEKGGKAWKLSKVNLEGFSRPRVIKSGAAKRAISRMFMLFTDFASTLVIFASQSRQRPSMEDSRTCLKRKSRSCADTSDSILLGVCSPVLNHLLLYGRADALIESRKIHLIRQYEKFIAAKGESLAQTHQRFNCLPIDLKTYDVVYSNSQVISKFMEALPEYWENYTM</sequence>
<keyword evidence="2" id="KW-1185">Reference proteome</keyword>
<evidence type="ECO:0000313" key="1">
    <source>
        <dbReference type="EMBL" id="KAJ9546734.1"/>
    </source>
</evidence>
<protein>
    <submittedName>
        <fullName evidence="1">Uncharacterized protein</fullName>
    </submittedName>
</protein>